<keyword evidence="2" id="KW-0732">Signal</keyword>
<feature type="chain" id="PRO_5046892196" description="Lipoprotein" evidence="2">
    <location>
        <begin position="26"/>
        <end position="100"/>
    </location>
</feature>
<evidence type="ECO:0000313" key="4">
    <source>
        <dbReference type="Proteomes" id="UP000632273"/>
    </source>
</evidence>
<organism evidence="3 4">
    <name type="scientific">Hymenobacter cavernae</name>
    <dbReference type="NCBI Taxonomy" id="2044852"/>
    <lineage>
        <taxon>Bacteria</taxon>
        <taxon>Pseudomonadati</taxon>
        <taxon>Bacteroidota</taxon>
        <taxon>Cytophagia</taxon>
        <taxon>Cytophagales</taxon>
        <taxon>Hymenobacteraceae</taxon>
        <taxon>Hymenobacter</taxon>
    </lineage>
</organism>
<protein>
    <recommendedName>
        <fullName evidence="5">Lipoprotein</fullName>
    </recommendedName>
</protein>
<sequence>MKTTHLLRPLAFAFLVAAASLTACSTGTDSGDTNVERGASKSDAPMQEGPASAGSDSTTAGLRPDSVQHPTGKQLYDHAADAHDRDRDGLEDEPQNPTQK</sequence>
<evidence type="ECO:0000256" key="1">
    <source>
        <dbReference type="SAM" id="MobiDB-lite"/>
    </source>
</evidence>
<evidence type="ECO:0000256" key="2">
    <source>
        <dbReference type="SAM" id="SignalP"/>
    </source>
</evidence>
<dbReference type="EMBL" id="BMHT01000001">
    <property type="protein sequence ID" value="GGE97899.1"/>
    <property type="molecule type" value="Genomic_DNA"/>
</dbReference>
<dbReference type="RefSeq" id="WP_188810740.1">
    <property type="nucleotide sequence ID" value="NZ_BMHT01000001.1"/>
</dbReference>
<gene>
    <name evidence="3" type="ORF">GCM10011383_05840</name>
</gene>
<keyword evidence="4" id="KW-1185">Reference proteome</keyword>
<name>A0ABQ1TNM2_9BACT</name>
<dbReference type="PROSITE" id="PS51257">
    <property type="entry name" value="PROKAR_LIPOPROTEIN"/>
    <property type="match status" value="1"/>
</dbReference>
<evidence type="ECO:0000313" key="3">
    <source>
        <dbReference type="EMBL" id="GGE97899.1"/>
    </source>
</evidence>
<accession>A0ABQ1TNM2</accession>
<proteinExistence type="predicted"/>
<feature type="compositionally biased region" description="Polar residues" evidence="1">
    <location>
        <begin position="24"/>
        <end position="33"/>
    </location>
</feature>
<dbReference type="Proteomes" id="UP000632273">
    <property type="component" value="Unassembled WGS sequence"/>
</dbReference>
<evidence type="ECO:0008006" key="5">
    <source>
        <dbReference type="Google" id="ProtNLM"/>
    </source>
</evidence>
<feature type="signal peptide" evidence="2">
    <location>
        <begin position="1"/>
        <end position="25"/>
    </location>
</feature>
<feature type="compositionally biased region" description="Basic and acidic residues" evidence="1">
    <location>
        <begin position="75"/>
        <end position="88"/>
    </location>
</feature>
<comment type="caution">
    <text evidence="3">The sequence shown here is derived from an EMBL/GenBank/DDBJ whole genome shotgun (WGS) entry which is preliminary data.</text>
</comment>
<feature type="region of interest" description="Disordered" evidence="1">
    <location>
        <begin position="24"/>
        <end position="100"/>
    </location>
</feature>
<reference evidence="4" key="1">
    <citation type="journal article" date="2019" name="Int. J. Syst. Evol. Microbiol.">
        <title>The Global Catalogue of Microorganisms (GCM) 10K type strain sequencing project: providing services to taxonomists for standard genome sequencing and annotation.</title>
        <authorList>
            <consortium name="The Broad Institute Genomics Platform"/>
            <consortium name="The Broad Institute Genome Sequencing Center for Infectious Disease"/>
            <person name="Wu L."/>
            <person name="Ma J."/>
        </authorList>
    </citation>
    <scope>NUCLEOTIDE SEQUENCE [LARGE SCALE GENOMIC DNA]</scope>
    <source>
        <strain evidence="4">CGMCC 1.15197</strain>
    </source>
</reference>